<dbReference type="Proteomes" id="UP000002620">
    <property type="component" value="Chromosome"/>
</dbReference>
<reference evidence="1 2" key="1">
    <citation type="submission" date="2009-10" db="EMBL/GenBank/DDBJ databases">
        <title>Complete sequence of chromosome of Ammonifex degensii KC4.</title>
        <authorList>
            <consortium name="US DOE Joint Genome Institute"/>
            <person name="Kerfeld C."/>
            <person name="Goodner B."/>
            <person name="Huber H."/>
            <person name="Stetter K."/>
            <person name="Lucas S."/>
            <person name="Copeland A."/>
            <person name="Lapidus A."/>
            <person name="Glavina del Rio T."/>
            <person name="Dalin E."/>
            <person name="Tice H."/>
            <person name="Bruce D."/>
            <person name="Goodwin L."/>
            <person name="Pitluck S."/>
            <person name="Saunders E."/>
            <person name="Brettin T."/>
            <person name="Detter J.C."/>
            <person name="Han C."/>
            <person name="Larimer F."/>
            <person name="Land M."/>
            <person name="Hauser L."/>
            <person name="Kyrpides N."/>
            <person name="Ovchinnikova G."/>
            <person name="Richardson P."/>
        </authorList>
    </citation>
    <scope>NUCLEOTIDE SEQUENCE [LARGE SCALE GENOMIC DNA]</scope>
    <source>
        <strain evidence="2">DSM 10501 / KC4</strain>
    </source>
</reference>
<evidence type="ECO:0000313" key="1">
    <source>
        <dbReference type="EMBL" id="ACX51991.1"/>
    </source>
</evidence>
<proteinExistence type="predicted"/>
<dbReference type="KEGG" id="adg:Adeg_0851"/>
<name>C9RCL4_AMMDK</name>
<protein>
    <recommendedName>
        <fullName evidence="3">CopG domain protein DNA-binding domain protein</fullName>
    </recommendedName>
</protein>
<dbReference type="HOGENOM" id="CLU_2784754_0_0_9"/>
<accession>C9RCL4</accession>
<keyword evidence="2" id="KW-1185">Reference proteome</keyword>
<gene>
    <name evidence="1" type="ordered locus">Adeg_0851</name>
</gene>
<dbReference type="eggNOG" id="ENOG502ZNCU">
    <property type="taxonomic scope" value="Bacteria"/>
</dbReference>
<evidence type="ECO:0000313" key="2">
    <source>
        <dbReference type="Proteomes" id="UP000002620"/>
    </source>
</evidence>
<organism evidence="1 2">
    <name type="scientific">Ammonifex degensii (strain DSM 10501 / KC4)</name>
    <dbReference type="NCBI Taxonomy" id="429009"/>
    <lineage>
        <taxon>Bacteria</taxon>
        <taxon>Bacillati</taxon>
        <taxon>Bacillota</taxon>
        <taxon>Clostridia</taxon>
        <taxon>Thermoanaerobacterales</taxon>
        <taxon>Thermoanaerobacteraceae</taxon>
        <taxon>Ammonifex</taxon>
    </lineage>
</organism>
<sequence length="68" mass="7810">MKTREKVKAVQVRLSEEEWRFLRRLAVDLDTTVSEIIRSYIGYLRCGGRPVGLVSGEGQERDNADAER</sequence>
<evidence type="ECO:0008006" key="3">
    <source>
        <dbReference type="Google" id="ProtNLM"/>
    </source>
</evidence>
<dbReference type="STRING" id="429009.Adeg_0851"/>
<dbReference type="AlphaFoldDB" id="C9RCL4"/>
<dbReference type="RefSeq" id="WP_015738868.1">
    <property type="nucleotide sequence ID" value="NC_013385.1"/>
</dbReference>
<dbReference type="EMBL" id="CP001785">
    <property type="protein sequence ID" value="ACX51991.1"/>
    <property type="molecule type" value="Genomic_DNA"/>
</dbReference>
<dbReference type="OrthoDB" id="2112947at2"/>